<dbReference type="EMBL" id="LAZR01055118">
    <property type="protein sequence ID" value="KKK77099.1"/>
    <property type="molecule type" value="Genomic_DNA"/>
</dbReference>
<accession>A0A0F9AF52</accession>
<reference evidence="1" key="1">
    <citation type="journal article" date="2015" name="Nature">
        <title>Complex archaea that bridge the gap between prokaryotes and eukaryotes.</title>
        <authorList>
            <person name="Spang A."/>
            <person name="Saw J.H."/>
            <person name="Jorgensen S.L."/>
            <person name="Zaremba-Niedzwiedzka K."/>
            <person name="Martijn J."/>
            <person name="Lind A.E."/>
            <person name="van Eijk R."/>
            <person name="Schleper C."/>
            <person name="Guy L."/>
            <person name="Ettema T.J."/>
        </authorList>
    </citation>
    <scope>NUCLEOTIDE SEQUENCE</scope>
</reference>
<protein>
    <submittedName>
        <fullName evidence="1">Uncharacterized protein</fullName>
    </submittedName>
</protein>
<proteinExistence type="predicted"/>
<comment type="caution">
    <text evidence="1">The sequence shown here is derived from an EMBL/GenBank/DDBJ whole genome shotgun (WGS) entry which is preliminary data.</text>
</comment>
<sequence length="38" mass="4061">MAFPAAFAAWWTEVAEHLSPERGADAKASAAKLATWAE</sequence>
<gene>
    <name evidence="1" type="ORF">LCGC14_2857030</name>
</gene>
<evidence type="ECO:0000313" key="1">
    <source>
        <dbReference type="EMBL" id="KKK77099.1"/>
    </source>
</evidence>
<feature type="non-terminal residue" evidence="1">
    <location>
        <position position="38"/>
    </location>
</feature>
<name>A0A0F9AF52_9ZZZZ</name>
<organism evidence="1">
    <name type="scientific">marine sediment metagenome</name>
    <dbReference type="NCBI Taxonomy" id="412755"/>
    <lineage>
        <taxon>unclassified sequences</taxon>
        <taxon>metagenomes</taxon>
        <taxon>ecological metagenomes</taxon>
    </lineage>
</organism>
<dbReference type="AlphaFoldDB" id="A0A0F9AF52"/>